<dbReference type="OrthoDB" id="3750348at2759"/>
<protein>
    <submittedName>
        <fullName evidence="1">Uncharacterized protein</fullName>
    </submittedName>
</protein>
<evidence type="ECO:0000313" key="2">
    <source>
        <dbReference type="Proteomes" id="UP000700596"/>
    </source>
</evidence>
<comment type="caution">
    <text evidence="1">The sequence shown here is derived from an EMBL/GenBank/DDBJ whole genome shotgun (WGS) entry which is preliminary data.</text>
</comment>
<dbReference type="AlphaFoldDB" id="A0A9P9EHB9"/>
<sequence length="304" mass="35944">MSVHRTLSPFLRLPPKLRLQIYSYLNLAPDPEEDITTINYTLEWPFLDHPSSTTFTAHQLDRCRCPQQTPRRSNISTQDHFYTRFLCYGPEVRFATRSQPRWILQQPGVAFNVLRPEREEECEQRPDARILFVNRLIYSEVCPLLYRGRNFLCITSVCSRGRYQAYATEKWLSQRTPFARSHITSISLLCQDNEEDCRESAVSTAYIQLSRFILNSLPRCLSLCLNVWSADIPLHSFAMLFRRKGMRIYVNTDVEDDDIYVFCDAWLFMQHFGNSEDWIDLYYRKEHTQEDLESVLSDSVHLRQ</sequence>
<dbReference type="Proteomes" id="UP000700596">
    <property type="component" value="Unassembled WGS sequence"/>
</dbReference>
<organism evidence="1 2">
    <name type="scientific">Dendryphion nanum</name>
    <dbReference type="NCBI Taxonomy" id="256645"/>
    <lineage>
        <taxon>Eukaryota</taxon>
        <taxon>Fungi</taxon>
        <taxon>Dikarya</taxon>
        <taxon>Ascomycota</taxon>
        <taxon>Pezizomycotina</taxon>
        <taxon>Dothideomycetes</taxon>
        <taxon>Pleosporomycetidae</taxon>
        <taxon>Pleosporales</taxon>
        <taxon>Torulaceae</taxon>
        <taxon>Dendryphion</taxon>
    </lineage>
</organism>
<dbReference type="EMBL" id="JAGMWT010000001">
    <property type="protein sequence ID" value="KAH7138255.1"/>
    <property type="molecule type" value="Genomic_DNA"/>
</dbReference>
<gene>
    <name evidence="1" type="ORF">B0J11DRAFT_513960</name>
</gene>
<evidence type="ECO:0000313" key="1">
    <source>
        <dbReference type="EMBL" id="KAH7138255.1"/>
    </source>
</evidence>
<keyword evidence="2" id="KW-1185">Reference proteome</keyword>
<name>A0A9P9EHB9_9PLEO</name>
<reference evidence="1" key="1">
    <citation type="journal article" date="2021" name="Nat. Commun.">
        <title>Genetic determinants of endophytism in the Arabidopsis root mycobiome.</title>
        <authorList>
            <person name="Mesny F."/>
            <person name="Miyauchi S."/>
            <person name="Thiergart T."/>
            <person name="Pickel B."/>
            <person name="Atanasova L."/>
            <person name="Karlsson M."/>
            <person name="Huettel B."/>
            <person name="Barry K.W."/>
            <person name="Haridas S."/>
            <person name="Chen C."/>
            <person name="Bauer D."/>
            <person name="Andreopoulos W."/>
            <person name="Pangilinan J."/>
            <person name="LaButti K."/>
            <person name="Riley R."/>
            <person name="Lipzen A."/>
            <person name="Clum A."/>
            <person name="Drula E."/>
            <person name="Henrissat B."/>
            <person name="Kohler A."/>
            <person name="Grigoriev I.V."/>
            <person name="Martin F.M."/>
            <person name="Hacquard S."/>
        </authorList>
    </citation>
    <scope>NUCLEOTIDE SEQUENCE</scope>
    <source>
        <strain evidence="1">MPI-CAGE-CH-0243</strain>
    </source>
</reference>
<proteinExistence type="predicted"/>
<accession>A0A9P9EHB9</accession>